<dbReference type="Proteomes" id="UP000780690">
    <property type="component" value="Unassembled WGS sequence"/>
</dbReference>
<dbReference type="RefSeq" id="WP_167144154.1">
    <property type="nucleotide sequence ID" value="NZ_VWXD01000018.1"/>
</dbReference>
<sequence>MKKGLLSLGLAATVLLTGCDEGAQSQEWYKAHDKERIAKYDECTKASDPRGTEDCRNAIDATVHGGSFTKSPNKGW</sequence>
<gene>
    <name evidence="1" type="ORF">F3J38_26560</name>
</gene>
<evidence type="ECO:0000313" key="2">
    <source>
        <dbReference type="Proteomes" id="UP000780690"/>
    </source>
</evidence>
<reference evidence="1 2" key="1">
    <citation type="journal article" date="2019" name="bioRxiv">
        <title>Bacteria contribute to plant secondary compound degradation in a generalist herbivore system.</title>
        <authorList>
            <person name="Francoeur C.B."/>
            <person name="Khadempour L."/>
            <person name="Moreira-Soto R.D."/>
            <person name="Gotting K."/>
            <person name="Book A.J."/>
            <person name="Pinto-Tomas A.A."/>
            <person name="Keefover-Ring K."/>
            <person name="Currie C.R."/>
        </authorList>
    </citation>
    <scope>NUCLEOTIDE SEQUENCE [LARGE SCALE GENOMIC DNA]</scope>
    <source>
        <strain evidence="1 2">Acro-805</strain>
    </source>
</reference>
<keyword evidence="1" id="KW-0449">Lipoprotein</keyword>
<accession>A0ABX0R2W4</accession>
<protein>
    <submittedName>
        <fullName evidence="1">EexN family lipoprotein</fullName>
    </submittedName>
</protein>
<keyword evidence="2" id="KW-1185">Reference proteome</keyword>
<organism evidence="1 2">
    <name type="scientific">Candidatus Pantoea formicae</name>
    <dbReference type="NCBI Taxonomy" id="2608355"/>
    <lineage>
        <taxon>Bacteria</taxon>
        <taxon>Pseudomonadati</taxon>
        <taxon>Pseudomonadota</taxon>
        <taxon>Gammaproteobacteria</taxon>
        <taxon>Enterobacterales</taxon>
        <taxon>Erwiniaceae</taxon>
        <taxon>Pantoea</taxon>
    </lineage>
</organism>
<dbReference type="PROSITE" id="PS51257">
    <property type="entry name" value="PROKAR_LIPOPROTEIN"/>
    <property type="match status" value="1"/>
</dbReference>
<comment type="caution">
    <text evidence="1">The sequence shown here is derived from an EMBL/GenBank/DDBJ whole genome shotgun (WGS) entry which is preliminary data.</text>
</comment>
<name>A0ABX0R2W4_9GAMM</name>
<dbReference type="EMBL" id="VWXD01000018">
    <property type="protein sequence ID" value="NIF03568.1"/>
    <property type="molecule type" value="Genomic_DNA"/>
</dbReference>
<dbReference type="NCBIfam" id="NF033894">
    <property type="entry name" value="Eex_IncN"/>
    <property type="match status" value="1"/>
</dbReference>
<proteinExistence type="predicted"/>
<dbReference type="InterPro" id="IPR047937">
    <property type="entry name" value="Eex_IncN-like"/>
</dbReference>
<evidence type="ECO:0000313" key="1">
    <source>
        <dbReference type="EMBL" id="NIF03568.1"/>
    </source>
</evidence>